<dbReference type="Pfam" id="PF07727">
    <property type="entry name" value="RVT_2"/>
    <property type="match status" value="1"/>
</dbReference>
<dbReference type="CDD" id="cd09272">
    <property type="entry name" value="RNase_HI_RT_Ty1"/>
    <property type="match status" value="1"/>
</dbReference>
<evidence type="ECO:0000256" key="5">
    <source>
        <dbReference type="SAM" id="MobiDB-lite"/>
    </source>
</evidence>
<accession>A0AAD9HYZ9</accession>
<evidence type="ECO:0000313" key="8">
    <source>
        <dbReference type="Proteomes" id="UP001217918"/>
    </source>
</evidence>
<comment type="subcellular location">
    <subcellularLocation>
        <location evidence="1">Mitochondrion</location>
    </subcellularLocation>
</comment>
<dbReference type="InterPro" id="IPR043502">
    <property type="entry name" value="DNA/RNA_pol_sf"/>
</dbReference>
<dbReference type="InterPro" id="IPR001584">
    <property type="entry name" value="Integrase_cat-core"/>
</dbReference>
<dbReference type="GO" id="GO:0005634">
    <property type="term" value="C:nucleus"/>
    <property type="evidence" value="ECO:0007669"/>
    <property type="project" value="UniProtKB-ARBA"/>
</dbReference>
<feature type="region of interest" description="Disordered" evidence="5">
    <location>
        <begin position="307"/>
        <end position="341"/>
    </location>
</feature>
<dbReference type="GO" id="GO:0004190">
    <property type="term" value="F:aspartic-type endopeptidase activity"/>
    <property type="evidence" value="ECO:0007669"/>
    <property type="project" value="UniProtKB-KW"/>
</dbReference>
<name>A0AAD9HYZ9_9PEZI</name>
<dbReference type="Pfam" id="PF22936">
    <property type="entry name" value="Pol_BBD"/>
    <property type="match status" value="1"/>
</dbReference>
<feature type="region of interest" description="Disordered" evidence="5">
    <location>
        <begin position="363"/>
        <end position="382"/>
    </location>
</feature>
<dbReference type="InterPro" id="IPR036397">
    <property type="entry name" value="RNaseH_sf"/>
</dbReference>
<evidence type="ECO:0000256" key="1">
    <source>
        <dbReference type="ARBA" id="ARBA00004173"/>
    </source>
</evidence>
<keyword evidence="4" id="KW-0496">Mitochondrion</keyword>
<dbReference type="InterPro" id="IPR012337">
    <property type="entry name" value="RNaseH-like_sf"/>
</dbReference>
<dbReference type="GO" id="GO:0003723">
    <property type="term" value="F:RNA binding"/>
    <property type="evidence" value="ECO:0007669"/>
    <property type="project" value="UniProtKB-KW"/>
</dbReference>
<dbReference type="SUPFAM" id="SSF53098">
    <property type="entry name" value="Ribonuclease H-like"/>
    <property type="match status" value="1"/>
</dbReference>
<dbReference type="PROSITE" id="PS50994">
    <property type="entry name" value="INTEGRASE"/>
    <property type="match status" value="1"/>
</dbReference>
<dbReference type="InterPro" id="IPR013103">
    <property type="entry name" value="RVT_2"/>
</dbReference>
<dbReference type="SUPFAM" id="SSF56672">
    <property type="entry name" value="DNA/RNA polymerases"/>
    <property type="match status" value="1"/>
</dbReference>
<keyword evidence="2" id="KW-0378">Hydrolase</keyword>
<keyword evidence="3" id="KW-0694">RNA-binding</keyword>
<evidence type="ECO:0000256" key="3">
    <source>
        <dbReference type="ARBA" id="ARBA00022884"/>
    </source>
</evidence>
<dbReference type="EMBL" id="JAQQPM010000001">
    <property type="protein sequence ID" value="KAK2067494.1"/>
    <property type="molecule type" value="Genomic_DNA"/>
</dbReference>
<feature type="domain" description="Integrase catalytic" evidence="6">
    <location>
        <begin position="706"/>
        <end position="880"/>
    </location>
</feature>
<feature type="compositionally biased region" description="Basic residues" evidence="5">
    <location>
        <begin position="321"/>
        <end position="333"/>
    </location>
</feature>
<dbReference type="PANTHER" id="PTHR11439:SF483">
    <property type="entry name" value="PEPTIDE SYNTHASE GLIP-LIKE, PUTATIVE (AFU_ORTHOLOGUE AFUA_3G12920)-RELATED"/>
    <property type="match status" value="1"/>
</dbReference>
<dbReference type="InterPro" id="IPR054722">
    <property type="entry name" value="PolX-like_BBD"/>
</dbReference>
<keyword evidence="2" id="KW-0645">Protease</keyword>
<evidence type="ECO:0000256" key="2">
    <source>
        <dbReference type="ARBA" id="ARBA00022750"/>
    </source>
</evidence>
<proteinExistence type="predicted"/>
<dbReference type="Gene3D" id="3.30.420.10">
    <property type="entry name" value="Ribonuclease H-like superfamily/Ribonuclease H"/>
    <property type="match status" value="1"/>
</dbReference>
<protein>
    <recommendedName>
        <fullName evidence="6">Integrase catalytic domain-containing protein</fullName>
    </recommendedName>
</protein>
<evidence type="ECO:0000259" key="6">
    <source>
        <dbReference type="PROSITE" id="PS50994"/>
    </source>
</evidence>
<feature type="region of interest" description="Disordered" evidence="5">
    <location>
        <begin position="1"/>
        <end position="40"/>
    </location>
</feature>
<feature type="compositionally biased region" description="Low complexity" evidence="5">
    <location>
        <begin position="370"/>
        <end position="381"/>
    </location>
</feature>
<feature type="region of interest" description="Disordered" evidence="5">
    <location>
        <begin position="399"/>
        <end position="426"/>
    </location>
</feature>
<dbReference type="Proteomes" id="UP001217918">
    <property type="component" value="Unassembled WGS sequence"/>
</dbReference>
<feature type="compositionally biased region" description="Low complexity" evidence="5">
    <location>
        <begin position="307"/>
        <end position="320"/>
    </location>
</feature>
<dbReference type="GO" id="GO:0005739">
    <property type="term" value="C:mitochondrion"/>
    <property type="evidence" value="ECO:0007669"/>
    <property type="project" value="UniProtKB-SubCell"/>
</dbReference>
<comment type="caution">
    <text evidence="7">The sequence shown here is derived from an EMBL/GenBank/DDBJ whole genome shotgun (WGS) entry which is preliminary data.</text>
</comment>
<dbReference type="PANTHER" id="PTHR11439">
    <property type="entry name" value="GAG-POL-RELATED RETROTRANSPOSON"/>
    <property type="match status" value="1"/>
</dbReference>
<evidence type="ECO:0000313" key="7">
    <source>
        <dbReference type="EMBL" id="KAK2067494.1"/>
    </source>
</evidence>
<dbReference type="Pfam" id="PF00665">
    <property type="entry name" value="rve"/>
    <property type="match status" value="1"/>
</dbReference>
<sequence length="1601" mass="179348">MADQAKGKGIAPKRASNPADPGQSSRPLPPIRTLLEDEEDGEDYSEVVEVLKQHIKSHERVIASQSSNIKTLLLSLNTLKASVEDSVSAIKNISSTLASLTYSSNATAATIGKTSYSPRFNPFSGTIDLDSTLRPPRKEPHLGLAVNSATSNLDPPIDTGSKEGFKDTITSSIVKELSKKAYTIPDDKNPDISNTYSDSDQAVLLMLLRNSLSSSPRAAISWIYIPSKAFKLLVRQYSRPIESKKEDVYNEFHALTFSTYKKGLLAFNAEFNGYLAKLTMAKIDIDPSLILNQNPATEAYRAAYVANSSNSTPNSNSNPSKKGKNKKKGKKKASYNVKGQNYSAKSAKQASFMLGSYNLAVEEEEEESDSSSNSSSSSDSNTQLAQLLALKGYKKRKDFKGKGLKTSSNKVKYKDNKPRRRPRDPALYNSWLYNTGSTDHISNSKERFTTFTPNTGQLRPINTGNGPVSLAGIGSIILEVLSRKAPPTYTKLVLDNVLYLPNIDINIVSRVRHYDSGGCLIKETLYGGDRRYIAVLDFKKSGFFLDVKGSSKPILHTNFAFPLGLTSYNTTKSIEPQRNKIVVEIPSNSIRKEDYRPIIEDAIVSKAIEPNKHYKLRNSPAKGTTLEGIGPSLRGKRPRRPRNRIYLSNLAKLWHVRLGHIGLRLLKKTSSITKGLPNFDKIKEADFHCSSYDRGKAVRRVSKALIPNPPRVLDSIEGDTVKIRPRPYNRNPIVLLLVDRKSRYRWVFNLPNKSGPIVANAIKGFFRGLRNGFGRYPTKFHFDRGTEITDLLTTWLAKRGIKFSTSAPYIHEQNGLVERSVRVILDLNSTAITNKETTPFQALFDELEPGIPHIPNLERYRAIGAKGEAIIPLEKRSKSLKFTSRTEECKLLAVLGSKTYLVYIPSRRAVLKTSTVKFIEDDTVLSQPTDNTALEGELVDLDLDLEGAVSPDPSNLNTEKYWNGIEIGPSKLESYESSSDKPIFTPKPIEVIAPNQPITNEPLDNSDLISEGDKMQLDYYKLLAKTSSYILSFVYKARKRVISKDSTPTTYKQVLKLPRDERIFKFLPRSLLPSNRKLITYRNVLKVKKDAKNRPIKYKSRLVARGFMQVEGLDYTVTYASTSIPPTWRILLAIGAVLDWEIEQADFIGAFLNSALREEIYMEIPEGLLDLAASNKAIYKLLLKYGYNPSTPNIIKLSKALYGLKQSPREWQDKLKILLKSLGYLPLISDLGVFYNAKTCHFIVTYVDDCLFIGPNIGYITDLKKRLNKVYAIEDLGPAAYFLGVQIIRDRPNRRLWLNQSQYVEEAVSRFNLADSKPISIPLQPGLVSQLQLEEDITSHLCNSTEIKLYQSLVGTAMYIMLLTRVDISFTVQWLSRSLNRPTKSHLNAAKNLFKYLNSTKDYSICFSYNGNTVADLGPKLSNSSNTTTKLSRDFYSKEGPRPLTTTSTTIVDSRNSKGSSRTSIINSSLVPIGFSDSDFAGDKATSKSTYGYLYKLAGRPISWKTKRATTIALSTLEAETDGLTEAIREVQWIIGLFSELHRPIDYPITLYRDNQGSITVANDPALHARTKHTLLKFRYVREQVKAKIVTIIYLNTKFFY</sequence>
<keyword evidence="8" id="KW-1185">Reference proteome</keyword>
<evidence type="ECO:0000256" key="4">
    <source>
        <dbReference type="ARBA" id="ARBA00023128"/>
    </source>
</evidence>
<dbReference type="GO" id="GO:0015074">
    <property type="term" value="P:DNA integration"/>
    <property type="evidence" value="ECO:0007669"/>
    <property type="project" value="InterPro"/>
</dbReference>
<organism evidence="7 8">
    <name type="scientific">Phyllachora maydis</name>
    <dbReference type="NCBI Taxonomy" id="1825666"/>
    <lineage>
        <taxon>Eukaryota</taxon>
        <taxon>Fungi</taxon>
        <taxon>Dikarya</taxon>
        <taxon>Ascomycota</taxon>
        <taxon>Pezizomycotina</taxon>
        <taxon>Sordariomycetes</taxon>
        <taxon>Sordariomycetidae</taxon>
        <taxon>Phyllachorales</taxon>
        <taxon>Phyllachoraceae</taxon>
        <taxon>Phyllachora</taxon>
    </lineage>
</organism>
<gene>
    <name evidence="7" type="ORF">P8C59_001232</name>
</gene>
<feature type="region of interest" description="Disordered" evidence="5">
    <location>
        <begin position="615"/>
        <end position="637"/>
    </location>
</feature>
<reference evidence="7" key="1">
    <citation type="journal article" date="2023" name="Mol. Plant Microbe Interact.">
        <title>Elucidating the Obligate Nature and Biological Capacity of an Invasive Fungal Corn Pathogen.</title>
        <authorList>
            <person name="MacCready J.S."/>
            <person name="Roggenkamp E.M."/>
            <person name="Gdanetz K."/>
            <person name="Chilvers M.I."/>
        </authorList>
    </citation>
    <scope>NUCLEOTIDE SEQUENCE</scope>
    <source>
        <strain evidence="7">PM02</strain>
    </source>
</reference>
<keyword evidence="2" id="KW-0064">Aspartyl protease</keyword>